<evidence type="ECO:0000313" key="2">
    <source>
        <dbReference type="EMBL" id="GAA3591220.1"/>
    </source>
</evidence>
<dbReference type="EMBL" id="BAABCE010000027">
    <property type="protein sequence ID" value="GAA3591220.1"/>
    <property type="molecule type" value="Genomic_DNA"/>
</dbReference>
<sequence>MTNPSRIPLAELFRDYENGDQSSWSDERAWITTQHPRRLARIRDEIQSGFFPPVRLDFAERRVVDGHHRLIAAEQLGLEDVPVADAWDDSGWAEFASPQGDDDKEEASA</sequence>
<proteinExistence type="predicted"/>
<reference evidence="3" key="1">
    <citation type="journal article" date="2019" name="Int. J. Syst. Evol. Microbiol.">
        <title>The Global Catalogue of Microorganisms (GCM) 10K type strain sequencing project: providing services to taxonomists for standard genome sequencing and annotation.</title>
        <authorList>
            <consortium name="The Broad Institute Genomics Platform"/>
            <consortium name="The Broad Institute Genome Sequencing Center for Infectious Disease"/>
            <person name="Wu L."/>
            <person name="Ma J."/>
        </authorList>
    </citation>
    <scope>NUCLEOTIDE SEQUENCE [LARGE SCALE GENOMIC DNA]</scope>
    <source>
        <strain evidence="3">JCM 17656</strain>
    </source>
</reference>
<comment type="caution">
    <text evidence="2">The sequence shown here is derived from an EMBL/GenBank/DDBJ whole genome shotgun (WGS) entry which is preliminary data.</text>
</comment>
<keyword evidence="3" id="KW-1185">Reference proteome</keyword>
<organism evidence="2 3">
    <name type="scientific">Streptomyces osmaniensis</name>
    <dbReference type="NCBI Taxonomy" id="593134"/>
    <lineage>
        <taxon>Bacteria</taxon>
        <taxon>Bacillati</taxon>
        <taxon>Actinomycetota</taxon>
        <taxon>Actinomycetes</taxon>
        <taxon>Kitasatosporales</taxon>
        <taxon>Streptomycetaceae</taxon>
        <taxon>Streptomyces</taxon>
    </lineage>
</organism>
<evidence type="ECO:0000313" key="3">
    <source>
        <dbReference type="Proteomes" id="UP001500707"/>
    </source>
</evidence>
<accession>A0ABP6YXN8</accession>
<protein>
    <recommendedName>
        <fullName evidence="4">ParB/Sulfiredoxin domain-containing protein</fullName>
    </recommendedName>
</protein>
<feature type="compositionally biased region" description="Acidic residues" evidence="1">
    <location>
        <begin position="100"/>
        <end position="109"/>
    </location>
</feature>
<dbReference type="RefSeq" id="WP_346186366.1">
    <property type="nucleotide sequence ID" value="NZ_BAABCE010000027.1"/>
</dbReference>
<evidence type="ECO:0008006" key="4">
    <source>
        <dbReference type="Google" id="ProtNLM"/>
    </source>
</evidence>
<name>A0ABP6YXN8_9ACTN</name>
<gene>
    <name evidence="2" type="ORF">GCM10022295_86090</name>
</gene>
<evidence type="ECO:0000256" key="1">
    <source>
        <dbReference type="SAM" id="MobiDB-lite"/>
    </source>
</evidence>
<dbReference type="Proteomes" id="UP001500707">
    <property type="component" value="Unassembled WGS sequence"/>
</dbReference>
<feature type="region of interest" description="Disordered" evidence="1">
    <location>
        <begin position="89"/>
        <end position="109"/>
    </location>
</feature>